<proteinExistence type="predicted"/>
<evidence type="ECO:0000256" key="6">
    <source>
        <dbReference type="SAM" id="Phobius"/>
    </source>
</evidence>
<dbReference type="SUPFAM" id="SSF103473">
    <property type="entry name" value="MFS general substrate transporter"/>
    <property type="match status" value="1"/>
</dbReference>
<keyword evidence="2" id="KW-1003">Cell membrane</keyword>
<feature type="transmembrane region" description="Helical" evidence="6">
    <location>
        <begin position="114"/>
        <end position="134"/>
    </location>
</feature>
<dbReference type="InterPro" id="IPR020846">
    <property type="entry name" value="MFS_dom"/>
</dbReference>
<dbReference type="Proteomes" id="UP000549616">
    <property type="component" value="Unassembled WGS sequence"/>
</dbReference>
<name>A0A853BDP3_9PSEU</name>
<evidence type="ECO:0000259" key="7">
    <source>
        <dbReference type="PROSITE" id="PS50850"/>
    </source>
</evidence>
<keyword evidence="9" id="KW-1185">Reference proteome</keyword>
<feature type="transmembrane region" description="Helical" evidence="6">
    <location>
        <begin position="87"/>
        <end position="108"/>
    </location>
</feature>
<evidence type="ECO:0000256" key="4">
    <source>
        <dbReference type="ARBA" id="ARBA00022989"/>
    </source>
</evidence>
<feature type="transmembrane region" description="Helical" evidence="6">
    <location>
        <begin position="306"/>
        <end position="324"/>
    </location>
</feature>
<evidence type="ECO:0000256" key="3">
    <source>
        <dbReference type="ARBA" id="ARBA00022692"/>
    </source>
</evidence>
<dbReference type="PANTHER" id="PTHR43124:SF3">
    <property type="entry name" value="CHLORAMPHENICOL EFFLUX PUMP RV0191"/>
    <property type="match status" value="1"/>
</dbReference>
<dbReference type="Gene3D" id="1.20.1250.20">
    <property type="entry name" value="MFS general substrate transporter like domains"/>
    <property type="match status" value="2"/>
</dbReference>
<dbReference type="NCBIfam" id="NF033135">
    <property type="entry name" value="cmx_cmrA"/>
    <property type="match status" value="1"/>
</dbReference>
<dbReference type="PANTHER" id="PTHR43124">
    <property type="entry name" value="PURINE EFFLUX PUMP PBUE"/>
    <property type="match status" value="1"/>
</dbReference>
<dbReference type="InterPro" id="IPR050189">
    <property type="entry name" value="MFS_Efflux_Transporters"/>
</dbReference>
<feature type="transmembrane region" description="Helical" evidence="6">
    <location>
        <begin position="248"/>
        <end position="269"/>
    </location>
</feature>
<dbReference type="AlphaFoldDB" id="A0A853BDP3"/>
<dbReference type="EMBL" id="JACCFK010000002">
    <property type="protein sequence ID" value="NYI93130.1"/>
    <property type="molecule type" value="Genomic_DNA"/>
</dbReference>
<evidence type="ECO:0000256" key="2">
    <source>
        <dbReference type="ARBA" id="ARBA00022475"/>
    </source>
</evidence>
<feature type="domain" description="Major facilitator superfamily (MFS) profile" evidence="7">
    <location>
        <begin position="19"/>
        <end position="394"/>
    </location>
</feature>
<evidence type="ECO:0000256" key="5">
    <source>
        <dbReference type="ARBA" id="ARBA00023136"/>
    </source>
</evidence>
<dbReference type="InterPro" id="IPR011701">
    <property type="entry name" value="MFS"/>
</dbReference>
<dbReference type="PROSITE" id="PS50850">
    <property type="entry name" value="MFS"/>
    <property type="match status" value="1"/>
</dbReference>
<dbReference type="Pfam" id="PF07690">
    <property type="entry name" value="MFS_1"/>
    <property type="match status" value="1"/>
</dbReference>
<dbReference type="RefSeq" id="WP_312861247.1">
    <property type="nucleotide sequence ID" value="NZ_JACCFK010000002.1"/>
</dbReference>
<feature type="transmembrane region" description="Helical" evidence="6">
    <location>
        <begin position="336"/>
        <end position="358"/>
    </location>
</feature>
<feature type="transmembrane region" description="Helical" evidence="6">
    <location>
        <begin position="52"/>
        <end position="75"/>
    </location>
</feature>
<organism evidence="8 9">
    <name type="scientific">Amycolatopsis endophytica</name>
    <dbReference type="NCBI Taxonomy" id="860233"/>
    <lineage>
        <taxon>Bacteria</taxon>
        <taxon>Bacillati</taxon>
        <taxon>Actinomycetota</taxon>
        <taxon>Actinomycetes</taxon>
        <taxon>Pseudonocardiales</taxon>
        <taxon>Pseudonocardiaceae</taxon>
        <taxon>Amycolatopsis</taxon>
    </lineage>
</organism>
<feature type="transmembrane region" description="Helical" evidence="6">
    <location>
        <begin position="146"/>
        <end position="167"/>
    </location>
</feature>
<evidence type="ECO:0000313" key="9">
    <source>
        <dbReference type="Proteomes" id="UP000549616"/>
    </source>
</evidence>
<dbReference type="CDD" id="cd17324">
    <property type="entry name" value="MFS_NepI_like"/>
    <property type="match status" value="1"/>
</dbReference>
<feature type="transmembrane region" description="Helical" evidence="6">
    <location>
        <begin position="173"/>
        <end position="196"/>
    </location>
</feature>
<evidence type="ECO:0000256" key="1">
    <source>
        <dbReference type="ARBA" id="ARBA00004651"/>
    </source>
</evidence>
<dbReference type="InterPro" id="IPR036259">
    <property type="entry name" value="MFS_trans_sf"/>
</dbReference>
<feature type="transmembrane region" description="Helical" evidence="6">
    <location>
        <begin position="370"/>
        <end position="388"/>
    </location>
</feature>
<keyword evidence="3 6" id="KW-0812">Transmembrane</keyword>
<accession>A0A853BDP3</accession>
<evidence type="ECO:0000313" key="8">
    <source>
        <dbReference type="EMBL" id="NYI93130.1"/>
    </source>
</evidence>
<keyword evidence="4 6" id="KW-1133">Transmembrane helix</keyword>
<feature type="transmembrane region" description="Helical" evidence="6">
    <location>
        <begin position="281"/>
        <end position="300"/>
    </location>
</feature>
<dbReference type="GO" id="GO:0022857">
    <property type="term" value="F:transmembrane transporter activity"/>
    <property type="evidence" value="ECO:0007669"/>
    <property type="project" value="InterPro"/>
</dbReference>
<reference evidence="8 9" key="1">
    <citation type="submission" date="2020-07" db="EMBL/GenBank/DDBJ databases">
        <title>Sequencing the genomes of 1000 actinobacteria strains.</title>
        <authorList>
            <person name="Klenk H.-P."/>
        </authorList>
    </citation>
    <scope>NUCLEOTIDE SEQUENCE [LARGE SCALE GENOMIC DNA]</scope>
    <source>
        <strain evidence="8 9">DSM 104006</strain>
    </source>
</reference>
<sequence>MEPPAGQVIAERSTRMPAAVWIIGAGIFAQGTSELVLAGLLPELARDLSVTIPRAGLLISGFALGMLVGAPVLAVTTLRWPRRRAMLAFLAVFVAAHVVGALTGSYAVLFAMRFLGAFVYAGFWAVGGSAAMALAGPRRRGQAMSVVAGGLTVATVLGLPAGTWIGQHLGWRGAFWTVAALSLLAAVAVAAGVPDLRPTTAPRARDELRGMAVPRLWLSYAKTAVATAALLGTFSYLGAMLVDTTGLAAAWVPLVLLTYGVGALAGVAVGGTAADRYPRGVLGAGFAVLVVASVLLALTAHHVAPVVVLVLVLGFAGFATNPALNSRVAGIAPAAPTLAVAGNTAAFNVGISAGPWLGGMALTAGLGYPAVPWIGAALAVVAIALWLLDVHLTRRAVPVAGAAETCTV</sequence>
<comment type="caution">
    <text evidence="8">The sequence shown here is derived from an EMBL/GenBank/DDBJ whole genome shotgun (WGS) entry which is preliminary data.</text>
</comment>
<feature type="transmembrane region" description="Helical" evidence="6">
    <location>
        <begin position="217"/>
        <end position="242"/>
    </location>
</feature>
<keyword evidence="5 6" id="KW-0472">Membrane</keyword>
<protein>
    <submittedName>
        <fullName evidence="8">DHA1 family chloramphenicol resistance protein-like MFS transporter</fullName>
    </submittedName>
</protein>
<dbReference type="GO" id="GO:0005886">
    <property type="term" value="C:plasma membrane"/>
    <property type="evidence" value="ECO:0007669"/>
    <property type="project" value="UniProtKB-SubCell"/>
</dbReference>
<feature type="transmembrane region" description="Helical" evidence="6">
    <location>
        <begin position="18"/>
        <end position="40"/>
    </location>
</feature>
<comment type="subcellular location">
    <subcellularLocation>
        <location evidence="1">Cell membrane</location>
        <topology evidence="1">Multi-pass membrane protein</topology>
    </subcellularLocation>
</comment>
<gene>
    <name evidence="8" type="ORF">HNR02_006505</name>
</gene>